<evidence type="ECO:0000313" key="1">
    <source>
        <dbReference type="EMBL" id="SNR32736.1"/>
    </source>
</evidence>
<reference evidence="1 2" key="1">
    <citation type="submission" date="2017-06" db="EMBL/GenBank/DDBJ databases">
        <authorList>
            <person name="Kim H.J."/>
            <person name="Triplett B.A."/>
        </authorList>
    </citation>
    <scope>NUCLEOTIDE SEQUENCE [LARGE SCALE GENOMIC DNA]</scope>
    <source>
        <strain evidence="1 2">DSM 44272</strain>
    </source>
</reference>
<dbReference type="RefSeq" id="WP_089335200.1">
    <property type="nucleotide sequence ID" value="NZ_FZNO01000003.1"/>
</dbReference>
<proteinExistence type="predicted"/>
<accession>A0A238VEQ6</accession>
<dbReference type="AlphaFoldDB" id="A0A238VEQ6"/>
<dbReference type="Proteomes" id="UP000198403">
    <property type="component" value="Unassembled WGS sequence"/>
</dbReference>
<dbReference type="EMBL" id="FZNO01000003">
    <property type="protein sequence ID" value="SNR32736.1"/>
    <property type="molecule type" value="Genomic_DNA"/>
</dbReference>
<name>A0A238VEQ6_9ACTN</name>
<organism evidence="1 2">
    <name type="scientific">Blastococcus mobilis</name>
    <dbReference type="NCBI Taxonomy" id="1938746"/>
    <lineage>
        <taxon>Bacteria</taxon>
        <taxon>Bacillati</taxon>
        <taxon>Actinomycetota</taxon>
        <taxon>Actinomycetes</taxon>
        <taxon>Geodermatophilales</taxon>
        <taxon>Geodermatophilaceae</taxon>
        <taxon>Blastococcus</taxon>
    </lineage>
</organism>
<gene>
    <name evidence="1" type="ORF">SAMN06272737_10347</name>
</gene>
<evidence type="ECO:0000313" key="2">
    <source>
        <dbReference type="Proteomes" id="UP000198403"/>
    </source>
</evidence>
<protein>
    <submittedName>
        <fullName evidence="1">Uncharacterized protein</fullName>
    </submittedName>
</protein>
<keyword evidence="2" id="KW-1185">Reference proteome</keyword>
<sequence>MSARIEVTVVVEVDVDEYAETYNVDADCAEADAAEYLERIVSDAVQQQIGPHKTLSWGEVDFVTSRGLGDVL</sequence>